<dbReference type="PANTHER" id="PTHR21666">
    <property type="entry name" value="PEPTIDASE-RELATED"/>
    <property type="match status" value="1"/>
</dbReference>
<dbReference type="Pfam" id="PF01551">
    <property type="entry name" value="Peptidase_M23"/>
    <property type="match status" value="1"/>
</dbReference>
<dbReference type="InterPro" id="IPR016047">
    <property type="entry name" value="M23ase_b-sheet_dom"/>
</dbReference>
<comment type="caution">
    <text evidence="3">The sequence shown here is derived from an EMBL/GenBank/DDBJ whole genome shotgun (WGS) entry which is preliminary data.</text>
</comment>
<feature type="signal peptide" evidence="1">
    <location>
        <begin position="1"/>
        <end position="15"/>
    </location>
</feature>
<dbReference type="Gene3D" id="2.70.70.10">
    <property type="entry name" value="Glucose Permease (Domain IIA)"/>
    <property type="match status" value="1"/>
</dbReference>
<dbReference type="SUPFAM" id="SSF51261">
    <property type="entry name" value="Duplicated hybrid motif"/>
    <property type="match status" value="1"/>
</dbReference>
<dbReference type="CDD" id="cd12797">
    <property type="entry name" value="M23_peptidase"/>
    <property type="match status" value="1"/>
</dbReference>
<dbReference type="OrthoDB" id="5489603at2"/>
<protein>
    <submittedName>
        <fullName evidence="3">Peptidase, M23/M37 family protein</fullName>
    </submittedName>
</protein>
<sequence length="314" mass="33386">MRLLFLALLASPAVAQPEFALPLDCDIGMTCFIEDYVDNAPEPGRQRDYACGINSRDKHKGTDFALLDFGAIGRGVAVRAAAPGTVLRVRDGMADDRLMRGVTSETACGNAVLLDHGDGFQTMYCHLRKDSVRVRPGTAVDTGTALGMVGLSGQTNHPHLHFQVMRAGAVIDPFRPDATGTCGAAEGSLWAIDPPYTKTGLITAGFSDRVPEFDAVRDGSARMADGTSDTPLVVYAHAGHAEHGDLLTLLATGPDGTEIFRRDSVLKAPQVSIMRAAGKKAPPEGWPPGDYLGEALLTRAGKVIAHRFAHVTVR</sequence>
<dbReference type="GO" id="GO:0004222">
    <property type="term" value="F:metalloendopeptidase activity"/>
    <property type="evidence" value="ECO:0007669"/>
    <property type="project" value="TreeGrafter"/>
</dbReference>
<gene>
    <name evidence="3" type="ORF">SSE37_19812</name>
</gene>
<feature type="domain" description="M23ase beta-sheet core" evidence="2">
    <location>
        <begin position="58"/>
        <end position="173"/>
    </location>
</feature>
<reference evidence="3 4" key="1">
    <citation type="submission" date="2006-06" db="EMBL/GenBank/DDBJ databases">
        <authorList>
            <person name="Moran M.A."/>
            <person name="Ferriera S."/>
            <person name="Johnson J."/>
            <person name="Kravitz S."/>
            <person name="Beeson K."/>
            <person name="Sutton G."/>
            <person name="Rogers Y.-H."/>
            <person name="Friedman R."/>
            <person name="Frazier M."/>
            <person name="Venter J.C."/>
        </authorList>
    </citation>
    <scope>NUCLEOTIDE SEQUENCE [LARGE SCALE GENOMIC DNA]</scope>
    <source>
        <strain evidence="3 4">E-37</strain>
    </source>
</reference>
<dbReference type="InterPro" id="IPR011055">
    <property type="entry name" value="Dup_hybrid_motif"/>
</dbReference>
<dbReference type="eggNOG" id="COG0739">
    <property type="taxonomic scope" value="Bacteria"/>
</dbReference>
<evidence type="ECO:0000259" key="2">
    <source>
        <dbReference type="Pfam" id="PF01551"/>
    </source>
</evidence>
<organism evidence="3 4">
    <name type="scientific">Sagittula stellata (strain ATCC 700073 / DSM 11524 / E-37)</name>
    <dbReference type="NCBI Taxonomy" id="388399"/>
    <lineage>
        <taxon>Bacteria</taxon>
        <taxon>Pseudomonadati</taxon>
        <taxon>Pseudomonadota</taxon>
        <taxon>Alphaproteobacteria</taxon>
        <taxon>Rhodobacterales</taxon>
        <taxon>Roseobacteraceae</taxon>
        <taxon>Sagittula</taxon>
    </lineage>
</organism>
<dbReference type="EMBL" id="AAYA01000001">
    <property type="protein sequence ID" value="EBA10286.1"/>
    <property type="molecule type" value="Genomic_DNA"/>
</dbReference>
<evidence type="ECO:0000256" key="1">
    <source>
        <dbReference type="SAM" id="SignalP"/>
    </source>
</evidence>
<dbReference type="Proteomes" id="UP000005713">
    <property type="component" value="Unassembled WGS sequence"/>
</dbReference>
<name>A3JXQ0_SAGS3</name>
<dbReference type="AlphaFoldDB" id="A3JXQ0"/>
<evidence type="ECO:0000313" key="4">
    <source>
        <dbReference type="Proteomes" id="UP000005713"/>
    </source>
</evidence>
<dbReference type="PANTHER" id="PTHR21666:SF270">
    <property type="entry name" value="MUREIN HYDROLASE ACTIVATOR ENVC"/>
    <property type="match status" value="1"/>
</dbReference>
<feature type="chain" id="PRO_5011977096" evidence="1">
    <location>
        <begin position="16"/>
        <end position="314"/>
    </location>
</feature>
<accession>A3JXQ0</accession>
<keyword evidence="4" id="KW-1185">Reference proteome</keyword>
<proteinExistence type="predicted"/>
<dbReference type="RefSeq" id="WP_005854996.1">
    <property type="nucleotide sequence ID" value="NZ_AAYA01000001.1"/>
</dbReference>
<keyword evidence="1" id="KW-0732">Signal</keyword>
<dbReference type="InterPro" id="IPR050570">
    <property type="entry name" value="Cell_wall_metabolism_enzyme"/>
</dbReference>
<evidence type="ECO:0000313" key="3">
    <source>
        <dbReference type="EMBL" id="EBA10286.1"/>
    </source>
</evidence>